<dbReference type="GO" id="GO:0009263">
    <property type="term" value="P:deoxyribonucleotide biosynthetic process"/>
    <property type="evidence" value="ECO:0007669"/>
    <property type="project" value="InterPro"/>
</dbReference>
<evidence type="ECO:0000256" key="1">
    <source>
        <dbReference type="ARBA" id="ARBA00001962"/>
    </source>
</evidence>
<sequence length="387" mass="44695">MSTKSQLPKKIFNAAKSDYHLPEIILGDDPGLLDSIHTHYPKMWELYKRLKMLDWDELEFDFSTCLVEFETCDKSTYDMMIKTLAWQWEADSVASRSIVNILSPVMTDSRVWAGYVRINDNEDVHALTYSEIVRNSFKDPKVILDEILRVEEAQERMVAVARTMGEAHDAVHAYALNQVPNDQELYNKVFMFFIALYFLERIQFMASFAVTFAIGRTGAFQQIAAAVKKIAQDEFEIHAQYGQEVIRALLATERGKLAYSQCKDKIIELLWEIVKTEVTWVNYLFSEGRELTGVNATKLINWVLFNANAAATFLSIENDVVEQYQVEFKESAGFDFVWPEKNPLLYMEDYLDISSTQASPQEEEKPDYMVNVVNDVGEEEEFEVDFL</sequence>
<comment type="similarity">
    <text evidence="2">Belongs to the ribonucleoside diphosphate reductase small chain family.</text>
</comment>
<proteinExistence type="inferred from homology"/>
<dbReference type="InterPro" id="IPR012348">
    <property type="entry name" value="RNR-like"/>
</dbReference>
<dbReference type="GO" id="GO:0004748">
    <property type="term" value="F:ribonucleoside-diphosphate reductase activity, thioredoxin disulfide as acceptor"/>
    <property type="evidence" value="ECO:0007669"/>
    <property type="project" value="UniProtKB-EC"/>
</dbReference>
<evidence type="ECO:0000256" key="4">
    <source>
        <dbReference type="ARBA" id="ARBA00022723"/>
    </source>
</evidence>
<dbReference type="InterPro" id="IPR000358">
    <property type="entry name" value="RNR_small_fam"/>
</dbReference>
<keyword evidence="6" id="KW-0408">Iron</keyword>
<evidence type="ECO:0000256" key="5">
    <source>
        <dbReference type="ARBA" id="ARBA00023002"/>
    </source>
</evidence>
<dbReference type="EC" id="1.17.4.1" evidence="3"/>
<dbReference type="GO" id="GO:0046872">
    <property type="term" value="F:metal ion binding"/>
    <property type="evidence" value="ECO:0007669"/>
    <property type="project" value="UniProtKB-KW"/>
</dbReference>
<dbReference type="EMBL" id="KU521356">
    <property type="protein sequence ID" value="ANM45125.1"/>
    <property type="molecule type" value="Genomic_DNA"/>
</dbReference>
<organism evidence="7 8">
    <name type="scientific">Pseudomonas phage KTN4</name>
    <dbReference type="NCBI Taxonomy" id="1862701"/>
    <lineage>
        <taxon>Viruses</taxon>
        <taxon>Duplodnaviria</taxon>
        <taxon>Heunggongvirae</taxon>
        <taxon>Uroviricota</taxon>
        <taxon>Caudoviricetes</taxon>
        <taxon>Chimalliviridae</taxon>
        <taxon>Phikzvirus</taxon>
        <taxon>Phikzvirus phiKZ</taxon>
    </lineage>
</organism>
<evidence type="ECO:0000313" key="8">
    <source>
        <dbReference type="Proteomes" id="UP000224336"/>
    </source>
</evidence>
<protein>
    <recommendedName>
        <fullName evidence="3">ribonucleoside-diphosphate reductase</fullName>
        <ecNumber evidence="3">1.17.4.1</ecNumber>
    </recommendedName>
</protein>
<evidence type="ECO:0000256" key="6">
    <source>
        <dbReference type="ARBA" id="ARBA00023004"/>
    </source>
</evidence>
<name>A0A192Y763_9CAUD</name>
<keyword evidence="4" id="KW-0479">Metal-binding</keyword>
<dbReference type="Proteomes" id="UP000224336">
    <property type="component" value="Segment"/>
</dbReference>
<evidence type="ECO:0000256" key="3">
    <source>
        <dbReference type="ARBA" id="ARBA00012274"/>
    </source>
</evidence>
<comment type="cofactor">
    <cofactor evidence="1">
        <name>Fe cation</name>
        <dbReference type="ChEBI" id="CHEBI:24875"/>
    </cofactor>
</comment>
<dbReference type="SUPFAM" id="SSF47240">
    <property type="entry name" value="Ferritin-like"/>
    <property type="match status" value="1"/>
</dbReference>
<evidence type="ECO:0000256" key="2">
    <source>
        <dbReference type="ARBA" id="ARBA00009303"/>
    </source>
</evidence>
<dbReference type="Pfam" id="PF00268">
    <property type="entry name" value="Ribonuc_red_sm"/>
    <property type="match status" value="1"/>
</dbReference>
<reference evidence="7 8" key="1">
    <citation type="journal article" date="2016" name="Sci. Rep.">
        <title>A proposed integrated approach for the preclinical evaluation of phage therapy in Pseudomonas infections.</title>
        <authorList>
            <person name="Danis-Wlodarczyk K."/>
            <person name="Vandenheuvel D."/>
            <person name="Jang H.B."/>
            <person name="Briers Y."/>
            <person name="Olszak T."/>
            <person name="Arabski M."/>
            <person name="Wasik S."/>
            <person name="Drabik M."/>
            <person name="Higgins G."/>
            <person name="Tyrrell J."/>
            <person name="Harvey B.J."/>
            <person name="Noben J.P."/>
            <person name="Lavigne R."/>
            <person name="Drulis-Kawa Z."/>
        </authorList>
    </citation>
    <scope>NUCLEOTIDE SEQUENCE [LARGE SCALE GENOMIC DNA]</scope>
</reference>
<dbReference type="InterPro" id="IPR009078">
    <property type="entry name" value="Ferritin-like_SF"/>
</dbReference>
<dbReference type="CDD" id="cd01049">
    <property type="entry name" value="RNRR2"/>
    <property type="match status" value="1"/>
</dbReference>
<keyword evidence="5" id="KW-0560">Oxidoreductase</keyword>
<evidence type="ECO:0000313" key="7">
    <source>
        <dbReference type="EMBL" id="ANM45125.1"/>
    </source>
</evidence>
<gene>
    <name evidence="7" type="ORF">KTN4_367</name>
</gene>
<accession>A0A192Y763</accession>
<dbReference type="Gene3D" id="1.10.620.20">
    <property type="entry name" value="Ribonucleotide Reductase, subunit A"/>
    <property type="match status" value="1"/>
</dbReference>
<dbReference type="UniPathway" id="UPA00326"/>
<dbReference type="InterPro" id="IPR033909">
    <property type="entry name" value="RNR_small"/>
</dbReference>